<organism evidence="1 2">
    <name type="scientific">Ilex paraguariensis</name>
    <name type="common">yerba mate</name>
    <dbReference type="NCBI Taxonomy" id="185542"/>
    <lineage>
        <taxon>Eukaryota</taxon>
        <taxon>Viridiplantae</taxon>
        <taxon>Streptophyta</taxon>
        <taxon>Embryophyta</taxon>
        <taxon>Tracheophyta</taxon>
        <taxon>Spermatophyta</taxon>
        <taxon>Magnoliopsida</taxon>
        <taxon>eudicotyledons</taxon>
        <taxon>Gunneridae</taxon>
        <taxon>Pentapetalae</taxon>
        <taxon>asterids</taxon>
        <taxon>campanulids</taxon>
        <taxon>Aquifoliales</taxon>
        <taxon>Aquifoliaceae</taxon>
        <taxon>Ilex</taxon>
    </lineage>
</organism>
<keyword evidence="2" id="KW-1185">Reference proteome</keyword>
<dbReference type="InterPro" id="IPR045142">
    <property type="entry name" value="BCAS3-like"/>
</dbReference>
<accession>A0ABC8S039</accession>
<evidence type="ECO:0008006" key="3">
    <source>
        <dbReference type="Google" id="ProtNLM"/>
    </source>
</evidence>
<evidence type="ECO:0000313" key="2">
    <source>
        <dbReference type="Proteomes" id="UP001642360"/>
    </source>
</evidence>
<dbReference type="PANTHER" id="PTHR13268:SF0">
    <property type="entry name" value="BCAS3 MICROTUBULE ASSOCIATED CELL MIGRATION FACTOR"/>
    <property type="match status" value="1"/>
</dbReference>
<dbReference type="Proteomes" id="UP001642360">
    <property type="component" value="Unassembled WGS sequence"/>
</dbReference>
<sequence>MIISTTSNLVALTSVDHIHLFLGSASKQDGRHMPLVQKERKRTIVDLMLQCIHQFSTACCCDVALFKSFIGKAGNLAWLGQIKAGLICDMQVLRFQWAVLMARCHRIVTLGLETQSLLIPAKYQGNEGFRRSHPVLLVVAGGETNKLSLDQKRCHLGGCGRDGSMEFQSGYAINSPTASRFYSLSFNFYVQALRFQSAVLMVRCSHRIVALGLEIQVSAAARNLMAYYYPPLWQIHCIDIHLLLRTVFSPIPFLSLEDKEQVFVKEIDSWIHNSAATQTYDWALLISSKTCASVITISGLLISSPRDLPLFIPLWWQCQLSNSCFSWQRSMPVSHCISTTAVYFILNQQSSSPRHPFTLYVVRRIKNNASGLLIQLAIPLLLQRERLICHLVLDVHSGVNSLEHLLVYTPSGYVIKLELLPSIEAELNESDPATWSGSYVHS</sequence>
<dbReference type="EMBL" id="CAUOFW020001734">
    <property type="protein sequence ID" value="CAK9148348.1"/>
    <property type="molecule type" value="Genomic_DNA"/>
</dbReference>
<dbReference type="PANTHER" id="PTHR13268">
    <property type="entry name" value="BREAST CARCINOMA AMPLIFIED SEQUENCE 3"/>
    <property type="match status" value="1"/>
</dbReference>
<dbReference type="AlphaFoldDB" id="A0ABC8S039"/>
<name>A0ABC8S039_9AQUA</name>
<protein>
    <recommendedName>
        <fullName evidence="3">Maturase</fullName>
    </recommendedName>
</protein>
<evidence type="ECO:0000313" key="1">
    <source>
        <dbReference type="EMBL" id="CAK9148348.1"/>
    </source>
</evidence>
<proteinExistence type="predicted"/>
<gene>
    <name evidence="1" type="ORF">ILEXP_LOCUS16280</name>
</gene>
<reference evidence="1 2" key="1">
    <citation type="submission" date="2024-02" db="EMBL/GenBank/DDBJ databases">
        <authorList>
            <person name="Vignale AGUSTIN F."/>
            <person name="Sosa J E."/>
            <person name="Modenutti C."/>
        </authorList>
    </citation>
    <scope>NUCLEOTIDE SEQUENCE [LARGE SCALE GENOMIC DNA]</scope>
</reference>
<comment type="caution">
    <text evidence="1">The sequence shown here is derived from an EMBL/GenBank/DDBJ whole genome shotgun (WGS) entry which is preliminary data.</text>
</comment>